<feature type="transmembrane region" description="Helical" evidence="9">
    <location>
        <begin position="210"/>
        <end position="236"/>
    </location>
</feature>
<evidence type="ECO:0000256" key="4">
    <source>
        <dbReference type="ARBA" id="ARBA00022475"/>
    </source>
</evidence>
<keyword evidence="4" id="KW-1003">Cell membrane</keyword>
<evidence type="ECO:0000256" key="5">
    <source>
        <dbReference type="ARBA" id="ARBA00022692"/>
    </source>
</evidence>
<dbReference type="SUPFAM" id="SSF81338">
    <property type="entry name" value="Aquaporin-like"/>
    <property type="match status" value="1"/>
</dbReference>
<gene>
    <name evidence="10" type="ORF">RM445_22875</name>
</gene>
<dbReference type="RefSeq" id="WP_311558880.1">
    <property type="nucleotide sequence ID" value="NZ_JAVREJ010000018.1"/>
</dbReference>
<dbReference type="InterPro" id="IPR000425">
    <property type="entry name" value="MIP"/>
</dbReference>
<keyword evidence="11" id="KW-1185">Reference proteome</keyword>
<keyword evidence="5 8" id="KW-0812">Transmembrane</keyword>
<accession>A0ABU2NID3</accession>
<dbReference type="PANTHER" id="PTHR19139">
    <property type="entry name" value="AQUAPORIN TRANSPORTER"/>
    <property type="match status" value="1"/>
</dbReference>
<evidence type="ECO:0000256" key="8">
    <source>
        <dbReference type="RuleBase" id="RU000477"/>
    </source>
</evidence>
<evidence type="ECO:0000256" key="1">
    <source>
        <dbReference type="ARBA" id="ARBA00004651"/>
    </source>
</evidence>
<dbReference type="Pfam" id="PF00230">
    <property type="entry name" value="MIP"/>
    <property type="match status" value="1"/>
</dbReference>
<dbReference type="InterPro" id="IPR022357">
    <property type="entry name" value="MIP_CS"/>
</dbReference>
<dbReference type="InterPro" id="IPR034294">
    <property type="entry name" value="Aquaporin_transptr"/>
</dbReference>
<evidence type="ECO:0000256" key="3">
    <source>
        <dbReference type="ARBA" id="ARBA00022448"/>
    </source>
</evidence>
<dbReference type="PROSITE" id="PS00221">
    <property type="entry name" value="MIP"/>
    <property type="match status" value="1"/>
</dbReference>
<evidence type="ECO:0000256" key="7">
    <source>
        <dbReference type="ARBA" id="ARBA00023136"/>
    </source>
</evidence>
<dbReference type="PANTHER" id="PTHR19139:SF199">
    <property type="entry name" value="MIP17260P"/>
    <property type="match status" value="1"/>
</dbReference>
<evidence type="ECO:0000256" key="9">
    <source>
        <dbReference type="SAM" id="Phobius"/>
    </source>
</evidence>
<protein>
    <submittedName>
        <fullName evidence="10">Aquaporin</fullName>
    </submittedName>
</protein>
<dbReference type="PRINTS" id="PR00783">
    <property type="entry name" value="MINTRINSICP"/>
</dbReference>
<comment type="caution">
    <text evidence="10">The sequence shown here is derived from an EMBL/GenBank/DDBJ whole genome shotgun (WGS) entry which is preliminary data.</text>
</comment>
<keyword evidence="3 8" id="KW-0813">Transport</keyword>
<feature type="transmembrane region" description="Helical" evidence="9">
    <location>
        <begin position="169"/>
        <end position="190"/>
    </location>
</feature>
<feature type="transmembrane region" description="Helical" evidence="9">
    <location>
        <begin position="48"/>
        <end position="68"/>
    </location>
</feature>
<sequence length="254" mass="25923">MQVRSLEGRGHRSSDWGIAVRRVLAEGVGTFVLVFFGVGSAVFGADRIGAVGVALAFGLVLLALAYALGPMSGCHVNPAVTLGVLLRRGITAREAGGYVAAQLVGAIVAGGLLRLLVAVGGIRDQTRVLGTNGWGDTVNGVGAFVIEVLLTFLLVTVVLLVTRADAVPGFAGLAIGLVLTVIHLVGIPVTGTSVNPARSIGPALFEGGTAFLQLWLFVLAPLLGAVLAAGVVHLLVEGNRRLEVEGDRVAAVGR</sequence>
<dbReference type="EMBL" id="JAVREJ010000018">
    <property type="protein sequence ID" value="MDT0352374.1"/>
    <property type="molecule type" value="Genomic_DNA"/>
</dbReference>
<feature type="transmembrane region" description="Helical" evidence="9">
    <location>
        <begin position="142"/>
        <end position="162"/>
    </location>
</feature>
<name>A0ABU2NID3_9PSEU</name>
<keyword evidence="6 9" id="KW-1133">Transmembrane helix</keyword>
<dbReference type="Proteomes" id="UP001183202">
    <property type="component" value="Unassembled WGS sequence"/>
</dbReference>
<comment type="subcellular location">
    <subcellularLocation>
        <location evidence="1">Cell membrane</location>
        <topology evidence="1">Multi-pass membrane protein</topology>
    </subcellularLocation>
</comment>
<dbReference type="InterPro" id="IPR023271">
    <property type="entry name" value="Aquaporin-like"/>
</dbReference>
<reference evidence="11" key="1">
    <citation type="submission" date="2023-07" db="EMBL/GenBank/DDBJ databases">
        <title>30 novel species of actinomycetes from the DSMZ collection.</title>
        <authorList>
            <person name="Nouioui I."/>
        </authorList>
    </citation>
    <scope>NUCLEOTIDE SEQUENCE [LARGE SCALE GENOMIC DNA]</scope>
    <source>
        <strain evidence="11">DSM 45834</strain>
    </source>
</reference>
<dbReference type="Gene3D" id="1.20.1080.10">
    <property type="entry name" value="Glycerol uptake facilitator protein"/>
    <property type="match status" value="1"/>
</dbReference>
<evidence type="ECO:0000256" key="2">
    <source>
        <dbReference type="ARBA" id="ARBA00006175"/>
    </source>
</evidence>
<evidence type="ECO:0000313" key="11">
    <source>
        <dbReference type="Proteomes" id="UP001183202"/>
    </source>
</evidence>
<evidence type="ECO:0000313" key="10">
    <source>
        <dbReference type="EMBL" id="MDT0352374.1"/>
    </source>
</evidence>
<proteinExistence type="inferred from homology"/>
<comment type="similarity">
    <text evidence="2 8">Belongs to the MIP/aquaporin (TC 1.A.8) family.</text>
</comment>
<feature type="transmembrane region" description="Helical" evidence="9">
    <location>
        <begin position="20"/>
        <end position="42"/>
    </location>
</feature>
<evidence type="ECO:0000256" key="6">
    <source>
        <dbReference type="ARBA" id="ARBA00022989"/>
    </source>
</evidence>
<feature type="transmembrane region" description="Helical" evidence="9">
    <location>
        <begin position="97"/>
        <end position="122"/>
    </location>
</feature>
<organism evidence="10 11">
    <name type="scientific">Pseudonocardia charpentierae</name>
    <dbReference type="NCBI Taxonomy" id="3075545"/>
    <lineage>
        <taxon>Bacteria</taxon>
        <taxon>Bacillati</taxon>
        <taxon>Actinomycetota</taxon>
        <taxon>Actinomycetes</taxon>
        <taxon>Pseudonocardiales</taxon>
        <taxon>Pseudonocardiaceae</taxon>
        <taxon>Pseudonocardia</taxon>
    </lineage>
</organism>
<keyword evidence="7 9" id="KW-0472">Membrane</keyword>